<gene>
    <name evidence="2" type="ORF">GCM10009789_35600</name>
</gene>
<evidence type="ECO:0000313" key="2">
    <source>
        <dbReference type="EMBL" id="GAA1578821.1"/>
    </source>
</evidence>
<sequence>MCQPQGVALDYYHAAYPGVGSGRDGVLRGRVERAGTFYLQVTAQGGYNDQVRFITVQADELAASKVNARIPLALLMLITAGALLVLRDRRA</sequence>
<organism evidence="2 3">
    <name type="scientific">Kribbella sancticallisti</name>
    <dbReference type="NCBI Taxonomy" id="460087"/>
    <lineage>
        <taxon>Bacteria</taxon>
        <taxon>Bacillati</taxon>
        <taxon>Actinomycetota</taxon>
        <taxon>Actinomycetes</taxon>
        <taxon>Propionibacteriales</taxon>
        <taxon>Kribbellaceae</taxon>
        <taxon>Kribbella</taxon>
    </lineage>
</organism>
<keyword evidence="1" id="KW-0472">Membrane</keyword>
<evidence type="ECO:0000256" key="1">
    <source>
        <dbReference type="SAM" id="Phobius"/>
    </source>
</evidence>
<keyword evidence="1" id="KW-1133">Transmembrane helix</keyword>
<accession>A0ABN2DM82</accession>
<evidence type="ECO:0000313" key="3">
    <source>
        <dbReference type="Proteomes" id="UP001500393"/>
    </source>
</evidence>
<keyword evidence="3" id="KW-1185">Reference proteome</keyword>
<feature type="transmembrane region" description="Helical" evidence="1">
    <location>
        <begin position="68"/>
        <end position="86"/>
    </location>
</feature>
<comment type="caution">
    <text evidence="2">The sequence shown here is derived from an EMBL/GenBank/DDBJ whole genome shotgun (WGS) entry which is preliminary data.</text>
</comment>
<protein>
    <recommendedName>
        <fullName evidence="4">Carboxypeptidase regulatory-like domain-containing protein</fullName>
    </recommendedName>
</protein>
<keyword evidence="1" id="KW-0812">Transmembrane</keyword>
<proteinExistence type="predicted"/>
<name>A0ABN2DM82_9ACTN</name>
<reference evidence="2 3" key="1">
    <citation type="journal article" date="2019" name="Int. J. Syst. Evol. Microbiol.">
        <title>The Global Catalogue of Microorganisms (GCM) 10K type strain sequencing project: providing services to taxonomists for standard genome sequencing and annotation.</title>
        <authorList>
            <consortium name="The Broad Institute Genomics Platform"/>
            <consortium name="The Broad Institute Genome Sequencing Center for Infectious Disease"/>
            <person name="Wu L."/>
            <person name="Ma J."/>
        </authorList>
    </citation>
    <scope>NUCLEOTIDE SEQUENCE [LARGE SCALE GENOMIC DNA]</scope>
    <source>
        <strain evidence="2 3">JCM 14969</strain>
    </source>
</reference>
<evidence type="ECO:0008006" key="4">
    <source>
        <dbReference type="Google" id="ProtNLM"/>
    </source>
</evidence>
<dbReference type="EMBL" id="BAAAOS010000020">
    <property type="protein sequence ID" value="GAA1578821.1"/>
    <property type="molecule type" value="Genomic_DNA"/>
</dbReference>
<dbReference type="Proteomes" id="UP001500393">
    <property type="component" value="Unassembled WGS sequence"/>
</dbReference>